<comment type="caution">
    <text evidence="1">The sequence shown here is derived from an EMBL/GenBank/DDBJ whole genome shotgun (WGS) entry which is preliminary data.</text>
</comment>
<reference evidence="1" key="1">
    <citation type="submission" date="2020-08" db="EMBL/GenBank/DDBJ databases">
        <title>Multicomponent nature underlies the extraordinary mechanical properties of spider dragline silk.</title>
        <authorList>
            <person name="Kono N."/>
            <person name="Nakamura H."/>
            <person name="Mori M."/>
            <person name="Yoshida Y."/>
            <person name="Ohtoshi R."/>
            <person name="Malay A.D."/>
            <person name="Moran D.A.P."/>
            <person name="Tomita M."/>
            <person name="Numata K."/>
            <person name="Arakawa K."/>
        </authorList>
    </citation>
    <scope>NUCLEOTIDE SEQUENCE</scope>
</reference>
<keyword evidence="2" id="KW-1185">Reference proteome</keyword>
<evidence type="ECO:0000313" key="2">
    <source>
        <dbReference type="Proteomes" id="UP000887159"/>
    </source>
</evidence>
<sequence length="115" mass="12938">MLWFLRGEFSFDVRSLRRFKASRLSLSLFGDQRPLFSISLQPASSGKGSLGGQGRTRRDSLWYISSHHRKEHAPILMLITTDVSHSPVSGLICWMQSKGRTQLDLGCKGQSLQDS</sequence>
<dbReference type="Proteomes" id="UP000887159">
    <property type="component" value="Unassembled WGS sequence"/>
</dbReference>
<evidence type="ECO:0000313" key="1">
    <source>
        <dbReference type="EMBL" id="GFY05204.1"/>
    </source>
</evidence>
<dbReference type="AlphaFoldDB" id="A0A8X6S1N4"/>
<name>A0A8X6S1N4_TRICX</name>
<proteinExistence type="predicted"/>
<dbReference type="EMBL" id="BMAU01021250">
    <property type="protein sequence ID" value="GFY05204.1"/>
    <property type="molecule type" value="Genomic_DNA"/>
</dbReference>
<accession>A0A8X6S1N4</accession>
<gene>
    <name evidence="1" type="ORF">TNCV_2206501</name>
</gene>
<organism evidence="1 2">
    <name type="scientific">Trichonephila clavipes</name>
    <name type="common">Golden silk orbweaver</name>
    <name type="synonym">Nephila clavipes</name>
    <dbReference type="NCBI Taxonomy" id="2585209"/>
    <lineage>
        <taxon>Eukaryota</taxon>
        <taxon>Metazoa</taxon>
        <taxon>Ecdysozoa</taxon>
        <taxon>Arthropoda</taxon>
        <taxon>Chelicerata</taxon>
        <taxon>Arachnida</taxon>
        <taxon>Araneae</taxon>
        <taxon>Araneomorphae</taxon>
        <taxon>Entelegynae</taxon>
        <taxon>Araneoidea</taxon>
        <taxon>Nephilidae</taxon>
        <taxon>Trichonephila</taxon>
    </lineage>
</organism>
<protein>
    <submittedName>
        <fullName evidence="1">Uncharacterized protein</fullName>
    </submittedName>
</protein>